<feature type="domain" description="PNPLA" evidence="11">
    <location>
        <begin position="318"/>
        <end position="478"/>
    </location>
</feature>
<evidence type="ECO:0000256" key="5">
    <source>
        <dbReference type="ARBA" id="ARBA00022963"/>
    </source>
</evidence>
<comment type="similarity">
    <text evidence="2">Belongs to the NTE family.</text>
</comment>
<dbReference type="EMBL" id="CM001023">
    <property type="protein sequence ID" value="EAZ80069.1"/>
    <property type="molecule type" value="Genomic_DNA"/>
</dbReference>
<evidence type="ECO:0000259" key="10">
    <source>
        <dbReference type="PROSITE" id="PS50042"/>
    </source>
</evidence>
<feature type="active site" description="Nucleophile" evidence="9">
    <location>
        <position position="351"/>
    </location>
</feature>
<proteinExistence type="inferred from homology"/>
<comment type="caution">
    <text evidence="9">Lacks conserved residue(s) required for the propagation of feature annotation.</text>
</comment>
<dbReference type="Pfam" id="PF00027">
    <property type="entry name" value="cNMP_binding"/>
    <property type="match status" value="1"/>
</dbReference>
<keyword evidence="5 9" id="KW-0442">Lipid degradation</keyword>
<keyword evidence="3" id="KW-0812">Transmembrane</keyword>
<feature type="active site" description="Proton acceptor" evidence="9">
    <location>
        <position position="465"/>
    </location>
</feature>
<accession>A3I0S3</accession>
<evidence type="ECO:0000256" key="6">
    <source>
        <dbReference type="ARBA" id="ARBA00022989"/>
    </source>
</evidence>
<name>A3I0S3_9BACT</name>
<dbReference type="EMBL" id="AAXU02000001">
    <property type="protein sequence ID" value="EAZ80069.1"/>
    <property type="molecule type" value="Genomic_DNA"/>
</dbReference>
<evidence type="ECO:0000256" key="3">
    <source>
        <dbReference type="ARBA" id="ARBA00022692"/>
    </source>
</evidence>
<evidence type="ECO:0000256" key="2">
    <source>
        <dbReference type="ARBA" id="ARBA00006636"/>
    </source>
</evidence>
<evidence type="ECO:0000256" key="1">
    <source>
        <dbReference type="ARBA" id="ARBA00004370"/>
    </source>
</evidence>
<dbReference type="Gene3D" id="3.40.1090.10">
    <property type="entry name" value="Cytosolic phospholipase A2 catalytic domain"/>
    <property type="match status" value="2"/>
</dbReference>
<dbReference type="GO" id="GO:0016042">
    <property type="term" value="P:lipid catabolic process"/>
    <property type="evidence" value="ECO:0007669"/>
    <property type="project" value="UniProtKB-UniRule"/>
</dbReference>
<dbReference type="CDD" id="cd00038">
    <property type="entry name" value="CAP_ED"/>
    <property type="match status" value="1"/>
</dbReference>
<organism evidence="12 13">
    <name type="scientific">Algoriphagus machipongonensis</name>
    <dbReference type="NCBI Taxonomy" id="388413"/>
    <lineage>
        <taxon>Bacteria</taxon>
        <taxon>Pseudomonadati</taxon>
        <taxon>Bacteroidota</taxon>
        <taxon>Cytophagia</taxon>
        <taxon>Cytophagales</taxon>
        <taxon>Cyclobacteriaceae</taxon>
        <taxon>Algoriphagus</taxon>
    </lineage>
</organism>
<evidence type="ECO:0000256" key="7">
    <source>
        <dbReference type="ARBA" id="ARBA00023098"/>
    </source>
</evidence>
<feature type="short sequence motif" description="GXSXG" evidence="9">
    <location>
        <begin position="349"/>
        <end position="353"/>
    </location>
</feature>
<keyword evidence="6" id="KW-1133">Transmembrane helix</keyword>
<evidence type="ECO:0000256" key="9">
    <source>
        <dbReference type="PROSITE-ProRule" id="PRU01161"/>
    </source>
</evidence>
<feature type="domain" description="Cyclic nucleotide-binding" evidence="10">
    <location>
        <begin position="12"/>
        <end position="115"/>
    </location>
</feature>
<dbReference type="OrthoDB" id="9770965at2"/>
<evidence type="ECO:0000259" key="11">
    <source>
        <dbReference type="PROSITE" id="PS51635"/>
    </source>
</evidence>
<gene>
    <name evidence="12" type="ORF">ALPR1_15609</name>
</gene>
<dbReference type="SUPFAM" id="SSF52151">
    <property type="entry name" value="FabD/lysophospholipase-like"/>
    <property type="match status" value="1"/>
</dbReference>
<dbReference type="InterPro" id="IPR000595">
    <property type="entry name" value="cNMP-bd_dom"/>
</dbReference>
<dbReference type="InterPro" id="IPR056556">
    <property type="entry name" value="NTE1_P-loop_dom"/>
</dbReference>
<dbReference type="Proteomes" id="UP000003919">
    <property type="component" value="Chromosome"/>
</dbReference>
<evidence type="ECO:0000256" key="4">
    <source>
        <dbReference type="ARBA" id="ARBA00022801"/>
    </source>
</evidence>
<dbReference type="HOGENOM" id="CLU_000960_1_3_10"/>
<dbReference type="InterPro" id="IPR016035">
    <property type="entry name" value="Acyl_Trfase/lysoPLipase"/>
</dbReference>
<protein>
    <recommendedName>
        <fullName evidence="14">Phospholipase, patatin family</fullName>
    </recommendedName>
</protein>
<evidence type="ECO:0000313" key="13">
    <source>
        <dbReference type="Proteomes" id="UP000003919"/>
    </source>
</evidence>
<dbReference type="GO" id="GO:0016020">
    <property type="term" value="C:membrane"/>
    <property type="evidence" value="ECO:0007669"/>
    <property type="project" value="UniProtKB-SubCell"/>
</dbReference>
<dbReference type="InterPro" id="IPR014710">
    <property type="entry name" value="RmlC-like_jellyroll"/>
</dbReference>
<comment type="caution">
    <text evidence="12">The sequence shown here is derived from an EMBL/GenBank/DDBJ whole genome shotgun (WGS) entry which is preliminary data.</text>
</comment>
<dbReference type="InterPro" id="IPR050301">
    <property type="entry name" value="NTE"/>
</dbReference>
<dbReference type="RefSeq" id="WP_008201885.1">
    <property type="nucleotide sequence ID" value="NZ_CM001023.1"/>
</dbReference>
<keyword evidence="7 9" id="KW-0443">Lipid metabolism</keyword>
<evidence type="ECO:0000313" key="12">
    <source>
        <dbReference type="EMBL" id="EAZ80069.1"/>
    </source>
</evidence>
<feature type="short sequence motif" description="DGA/G" evidence="9">
    <location>
        <begin position="465"/>
        <end position="467"/>
    </location>
</feature>
<sequence length="605" mass="67349">MFIQKLLKEAPYFKDLNDEIFNDLLNRGRLIEIKCGHALLQQGDNSQEAYILFEGRLRAILEIDEKESEVLGEIARGEVVGEMGAVFGTKRNATIIAVRNSTLLQLSKNDFIQLLKEQKNTSLDFIKTIVNRTKRSFVPNHRISTVAFIPLSSNVSVEGFLESLSHAIEKYSSVRHLSSQILQSELNGSIPLNEEDVLKEVLIRYEDNYSLVLYQADDQWNKWTETCLARADKIIWLADSSQHSDPTIFENRVNQACLSLNHADHELVLLHPSKENYPKNTLKWFEKRKLSKHYHISRNNLGDIQRLARFLTGNAIGVALSGGGVRSSVQMGILQAMMEGGIPVDIIGGTSGGALIGGGFAQITDPKEFHPIVKEADDKFKKAKKLTVPLVSLFSGNNFTKAIKTVSHGRNIEDLWIDFFCISLSLVNRKLVVHRTGPLWEAIRASTAVNGIIPPFMKDGDCLVDGGLVNACPTDMLAKLGAGKSIAIIASSKSGISMGKPFSPHASGWSILLQKLNPFNREKITPSLATNILQSMYIASDHLQYRIFADAPVDLFIHPPIDEFQSMDVDSGVGLVEFGYKYGLSQIEKWKEELGIMDEPNTNNE</sequence>
<dbReference type="eggNOG" id="COG1752">
    <property type="taxonomic scope" value="Bacteria"/>
</dbReference>
<comment type="subcellular location">
    <subcellularLocation>
        <location evidence="1">Membrane</location>
    </subcellularLocation>
</comment>
<dbReference type="Gene3D" id="2.60.120.10">
    <property type="entry name" value="Jelly Rolls"/>
    <property type="match status" value="1"/>
</dbReference>
<dbReference type="AlphaFoldDB" id="A3I0S3"/>
<dbReference type="PANTHER" id="PTHR14226">
    <property type="entry name" value="NEUROPATHY TARGET ESTERASE/SWISS CHEESE D.MELANOGASTER"/>
    <property type="match status" value="1"/>
</dbReference>
<dbReference type="InterPro" id="IPR018490">
    <property type="entry name" value="cNMP-bd_dom_sf"/>
</dbReference>
<dbReference type="SUPFAM" id="SSF51206">
    <property type="entry name" value="cAMP-binding domain-like"/>
    <property type="match status" value="1"/>
</dbReference>
<reference evidence="12 13" key="1">
    <citation type="journal article" date="2011" name="J. Bacteriol.">
        <title>Complete genome sequence of Algoriphagus sp. PR1, bacterial prey of a colony-forming choanoflagellate.</title>
        <authorList>
            <person name="Alegado R.A."/>
            <person name="Ferriera S."/>
            <person name="Nusbaum C."/>
            <person name="Young S.K."/>
            <person name="Zeng Q."/>
            <person name="Imamovic A."/>
            <person name="Fairclough S.R."/>
            <person name="King N."/>
        </authorList>
    </citation>
    <scope>NUCLEOTIDE SEQUENCE [LARGE SCALE GENOMIC DNA]</scope>
    <source>
        <strain evidence="12 13">PR1</strain>
    </source>
</reference>
<dbReference type="PROSITE" id="PS50042">
    <property type="entry name" value="CNMP_BINDING_3"/>
    <property type="match status" value="1"/>
</dbReference>
<dbReference type="STRING" id="388413.ALPR1_15609"/>
<dbReference type="Pfam" id="PF01734">
    <property type="entry name" value="Patatin"/>
    <property type="match status" value="1"/>
</dbReference>
<keyword evidence="8" id="KW-0472">Membrane</keyword>
<dbReference type="SMART" id="SM00100">
    <property type="entry name" value="cNMP"/>
    <property type="match status" value="1"/>
</dbReference>
<dbReference type="InterPro" id="IPR002641">
    <property type="entry name" value="PNPLA_dom"/>
</dbReference>
<dbReference type="GO" id="GO:0004622">
    <property type="term" value="F:phosphatidylcholine lysophospholipase activity"/>
    <property type="evidence" value="ECO:0007669"/>
    <property type="project" value="UniProtKB-ARBA"/>
</dbReference>
<evidence type="ECO:0000256" key="8">
    <source>
        <dbReference type="ARBA" id="ARBA00023136"/>
    </source>
</evidence>
<keyword evidence="13" id="KW-1185">Reference proteome</keyword>
<evidence type="ECO:0008006" key="14">
    <source>
        <dbReference type="Google" id="ProtNLM"/>
    </source>
</evidence>
<dbReference type="Pfam" id="PF24179">
    <property type="entry name" value="NTE_Ploop"/>
    <property type="match status" value="1"/>
</dbReference>
<dbReference type="PANTHER" id="PTHR14226:SF29">
    <property type="entry name" value="NEUROPATHY TARGET ESTERASE SWS"/>
    <property type="match status" value="1"/>
</dbReference>
<keyword evidence="4 9" id="KW-0378">Hydrolase</keyword>
<dbReference type="PROSITE" id="PS51635">
    <property type="entry name" value="PNPLA"/>
    <property type="match status" value="1"/>
</dbReference>